<keyword evidence="3" id="KW-1185">Reference proteome</keyword>
<organism evidence="2 3">
    <name type="scientific">Cajanus cajan</name>
    <name type="common">Pigeon pea</name>
    <name type="synonym">Cajanus indicus</name>
    <dbReference type="NCBI Taxonomy" id="3821"/>
    <lineage>
        <taxon>Eukaryota</taxon>
        <taxon>Viridiplantae</taxon>
        <taxon>Streptophyta</taxon>
        <taxon>Embryophyta</taxon>
        <taxon>Tracheophyta</taxon>
        <taxon>Spermatophyta</taxon>
        <taxon>Magnoliopsida</taxon>
        <taxon>eudicotyledons</taxon>
        <taxon>Gunneridae</taxon>
        <taxon>Pentapetalae</taxon>
        <taxon>rosids</taxon>
        <taxon>fabids</taxon>
        <taxon>Fabales</taxon>
        <taxon>Fabaceae</taxon>
        <taxon>Papilionoideae</taxon>
        <taxon>50 kb inversion clade</taxon>
        <taxon>NPAAA clade</taxon>
        <taxon>indigoferoid/millettioid clade</taxon>
        <taxon>Phaseoleae</taxon>
        <taxon>Cajanus</taxon>
    </lineage>
</organism>
<name>A0A151TQB8_CAJCA</name>
<dbReference type="Gramene" id="C.cajan_08109.t">
    <property type="protein sequence ID" value="C.cajan_08109.t.cds1"/>
    <property type="gene ID" value="C.cajan_08109"/>
</dbReference>
<dbReference type="AlphaFoldDB" id="A0A151TQB8"/>
<feature type="region of interest" description="Disordered" evidence="1">
    <location>
        <begin position="60"/>
        <end position="79"/>
    </location>
</feature>
<protein>
    <submittedName>
        <fullName evidence="2">Uncharacterized protein</fullName>
    </submittedName>
</protein>
<evidence type="ECO:0000313" key="3">
    <source>
        <dbReference type="Proteomes" id="UP000075243"/>
    </source>
</evidence>
<gene>
    <name evidence="2" type="ORF">KK1_008352</name>
</gene>
<reference evidence="2 3" key="1">
    <citation type="journal article" date="2012" name="Nat. Biotechnol.">
        <title>Draft genome sequence of pigeonpea (Cajanus cajan), an orphan legume crop of resource-poor farmers.</title>
        <authorList>
            <person name="Varshney R.K."/>
            <person name="Chen W."/>
            <person name="Li Y."/>
            <person name="Bharti A.K."/>
            <person name="Saxena R.K."/>
            <person name="Schlueter J.A."/>
            <person name="Donoghue M.T."/>
            <person name="Azam S."/>
            <person name="Fan G."/>
            <person name="Whaley A.M."/>
            <person name="Farmer A.D."/>
            <person name="Sheridan J."/>
            <person name="Iwata A."/>
            <person name="Tuteja R."/>
            <person name="Penmetsa R.V."/>
            <person name="Wu W."/>
            <person name="Upadhyaya H.D."/>
            <person name="Yang S.P."/>
            <person name="Shah T."/>
            <person name="Saxena K.B."/>
            <person name="Michael T."/>
            <person name="McCombie W.R."/>
            <person name="Yang B."/>
            <person name="Zhang G."/>
            <person name="Yang H."/>
            <person name="Wang J."/>
            <person name="Spillane C."/>
            <person name="Cook D.R."/>
            <person name="May G.D."/>
            <person name="Xu X."/>
            <person name="Jackson S.A."/>
        </authorList>
    </citation>
    <scope>NUCLEOTIDE SEQUENCE [LARGE SCALE GENOMIC DNA]</scope>
    <source>
        <strain evidence="3">cv. Asha</strain>
    </source>
</reference>
<feature type="non-terminal residue" evidence="2">
    <location>
        <position position="1"/>
    </location>
</feature>
<accession>A0A151TQB8</accession>
<dbReference type="EMBL" id="CM003605">
    <property type="protein sequence ID" value="KYP69166.1"/>
    <property type="molecule type" value="Genomic_DNA"/>
</dbReference>
<feature type="compositionally biased region" description="Polar residues" evidence="1">
    <location>
        <begin position="1"/>
        <end position="18"/>
    </location>
</feature>
<evidence type="ECO:0000313" key="2">
    <source>
        <dbReference type="EMBL" id="KYP69166.1"/>
    </source>
</evidence>
<dbReference type="Proteomes" id="UP000075243">
    <property type="component" value="Chromosome 3"/>
</dbReference>
<proteinExistence type="predicted"/>
<feature type="region of interest" description="Disordered" evidence="1">
    <location>
        <begin position="1"/>
        <end position="24"/>
    </location>
</feature>
<sequence length="110" mass="11970">FSNSSTKPFASPSSTFLTTHKKSWPESSRAWAISTSCALGKLFMLPKHTYKTESSFLESSHASQPSFPFSSSSSSSSSLACPLPALSEASWFTHDEIGPTFQLLVPMIFL</sequence>
<evidence type="ECO:0000256" key="1">
    <source>
        <dbReference type="SAM" id="MobiDB-lite"/>
    </source>
</evidence>